<dbReference type="PANTHER" id="PTHR43031">
    <property type="entry name" value="FAD-DEPENDENT OXIDOREDUCTASE"/>
    <property type="match status" value="1"/>
</dbReference>
<dbReference type="KEGG" id="bpa:BPP3412"/>
<dbReference type="GeneID" id="93205195"/>
<name>Q7W589_BORPA</name>
<dbReference type="Gene3D" id="3.40.250.10">
    <property type="entry name" value="Rhodanese-like domain"/>
    <property type="match status" value="4"/>
</dbReference>
<feature type="domain" description="Rhodanese" evidence="1">
    <location>
        <begin position="332"/>
        <end position="418"/>
    </location>
</feature>
<dbReference type="CDD" id="cd00158">
    <property type="entry name" value="RHOD"/>
    <property type="match status" value="1"/>
</dbReference>
<evidence type="ECO:0000313" key="2">
    <source>
        <dbReference type="EMBL" id="CAE38697.1"/>
    </source>
</evidence>
<dbReference type="InterPro" id="IPR014710">
    <property type="entry name" value="RmlC-like_jellyroll"/>
</dbReference>
<dbReference type="PROSITE" id="PS50206">
    <property type="entry name" value="RHODANESE_3"/>
    <property type="match status" value="4"/>
</dbReference>
<dbReference type="PANTHER" id="PTHR43031:SF1">
    <property type="entry name" value="PYRIDINE NUCLEOTIDE-DISULPHIDE OXIDOREDUCTASE"/>
    <property type="match status" value="1"/>
</dbReference>
<dbReference type="InterPro" id="IPR011051">
    <property type="entry name" value="RmlC_Cupin_sf"/>
</dbReference>
<proteinExistence type="predicted"/>
<feature type="domain" description="Rhodanese" evidence="1">
    <location>
        <begin position="560"/>
        <end position="647"/>
    </location>
</feature>
<gene>
    <name evidence="2" type="ordered locus">BPP3412</name>
</gene>
<dbReference type="InterPro" id="IPR036873">
    <property type="entry name" value="Rhodanese-like_dom_sf"/>
</dbReference>
<organism evidence="2 3">
    <name type="scientific">Bordetella parapertussis (strain 12822 / ATCC BAA-587 / NCTC 13253)</name>
    <dbReference type="NCBI Taxonomy" id="257311"/>
    <lineage>
        <taxon>Bacteria</taxon>
        <taxon>Pseudomonadati</taxon>
        <taxon>Pseudomonadota</taxon>
        <taxon>Betaproteobacteria</taxon>
        <taxon>Burkholderiales</taxon>
        <taxon>Alcaligenaceae</taxon>
        <taxon>Bordetella</taxon>
    </lineage>
</organism>
<protein>
    <recommendedName>
        <fullName evidence="1">Rhodanese domain-containing protein</fullName>
    </recommendedName>
</protein>
<dbReference type="InterPro" id="IPR001763">
    <property type="entry name" value="Rhodanese-like_dom"/>
</dbReference>
<dbReference type="Gene3D" id="2.60.120.10">
    <property type="entry name" value="Jelly Rolls"/>
    <property type="match status" value="1"/>
</dbReference>
<evidence type="ECO:0000259" key="1">
    <source>
        <dbReference type="PROSITE" id="PS50206"/>
    </source>
</evidence>
<dbReference type="SUPFAM" id="SSF51182">
    <property type="entry name" value="RmlC-like cupins"/>
    <property type="match status" value="1"/>
</dbReference>
<dbReference type="SUPFAM" id="SSF52821">
    <property type="entry name" value="Rhodanese/Cell cycle control phosphatase"/>
    <property type="match status" value="4"/>
</dbReference>
<feature type="domain" description="Rhodanese" evidence="1">
    <location>
        <begin position="210"/>
        <end position="300"/>
    </location>
</feature>
<reference evidence="2 3" key="1">
    <citation type="journal article" date="2003" name="Nat. Genet.">
        <title>Comparative analysis of the genome sequences of Bordetella pertussis, Bordetella parapertussis and Bordetella bronchiseptica.</title>
        <authorList>
            <person name="Parkhill J."/>
            <person name="Sebaihia M."/>
            <person name="Preston A."/>
            <person name="Murphy L.D."/>
            <person name="Thomson N.R."/>
            <person name="Harris D.E."/>
            <person name="Holden M.T.G."/>
            <person name="Churcher C.M."/>
            <person name="Bentley S.D."/>
            <person name="Mungall K.L."/>
            <person name="Cerdeno-Tarraga A.-M."/>
            <person name="Temple L."/>
            <person name="James K.D."/>
            <person name="Harris B."/>
            <person name="Quail M.A."/>
            <person name="Achtman M."/>
            <person name="Atkin R."/>
            <person name="Baker S."/>
            <person name="Basham D."/>
            <person name="Bason N."/>
            <person name="Cherevach I."/>
            <person name="Chillingworth T."/>
            <person name="Collins M."/>
            <person name="Cronin A."/>
            <person name="Davis P."/>
            <person name="Doggett J."/>
            <person name="Feltwell T."/>
            <person name="Goble A."/>
            <person name="Hamlin N."/>
            <person name="Hauser H."/>
            <person name="Holroyd S."/>
            <person name="Jagels K."/>
            <person name="Leather S."/>
            <person name="Moule S."/>
            <person name="Norberczak H."/>
            <person name="O'Neil S."/>
            <person name="Ormond D."/>
            <person name="Price C."/>
            <person name="Rabbinowitsch E."/>
            <person name="Rutter S."/>
            <person name="Sanders M."/>
            <person name="Saunders D."/>
            <person name="Seeger K."/>
            <person name="Sharp S."/>
            <person name="Simmonds M."/>
            <person name="Skelton J."/>
            <person name="Squares R."/>
            <person name="Squares S."/>
            <person name="Stevens K."/>
            <person name="Unwin L."/>
            <person name="Whitehead S."/>
            <person name="Barrell B.G."/>
            <person name="Maskell D.J."/>
        </authorList>
    </citation>
    <scope>NUCLEOTIDE SEQUENCE [LARGE SCALE GENOMIC DNA]</scope>
    <source>
        <strain evidence="2 3">12822 / ATCC BAA-587 / NCTC 13253</strain>
    </source>
</reference>
<dbReference type="HOGENOM" id="CLU_024972_0_0_4"/>
<accession>Q7W589</accession>
<dbReference type="EMBL" id="BX640433">
    <property type="protein sequence ID" value="CAE38697.1"/>
    <property type="molecule type" value="Genomic_DNA"/>
</dbReference>
<sequence length="696" mass="75192">MTTMQQRYDAVKDAMAQIGRLAAQLDGEALREAIGPVLVALGERDELFPRDEFPIRAGKPGGLYQLWRGESGDLALYASAGKTGKKQPPHDHTTWAVIAGVYGEEHNVFFERTDDGSRAGFGTLRQIDALTVVQGNAARLSGEVFHTIEVVSEEDSLHLHLHLYGRALDTLSGRINFATEEGGAYTRFMAVPETYAPWIAPRDLYEMLTDGGELAILDVRENGVYTQGHLFHAASMPLSVFELRVDDGLPSPHVRIVVIDDADGLAEQAVRLLHQRGYHNVAVLQGGQPGWNAAGLPVYTGVFVPSKAFGEVAEHVYGTPSISAVELDALRRSEEVLVLDSRTEQEFNLMSVPGAYSCPGAELVARALDHAGPIVVNCAGRTRSIIGAQSLRNAGKTDVRALENGTMGQHLAGLPLERGKSASYLDRPVAAGAAQAAQAWALGMSIATLDAGELHDMLSNPYRTTYLFDARDPSCSSRATLPRAVAAPGGQLVQQTDYYAPVRNARIVVFDTDGVQAPMTAGWLHQMGWEVYLHRPEATALVAPPRVEYDDERGVPVEAVAADAVIIDVGDSRTYRAGHLAGAAWAPRSRLPALLAQRKPAGPLLFTCADGRVSRLAAADAAAQGYQAAYLKGGTAALGADRLRGDAPQFLTEAIDVWYRPYDRETGIEEAMHQYLSWETGLLDKVRSDPTVAFRI</sequence>
<dbReference type="Proteomes" id="UP000001421">
    <property type="component" value="Chromosome"/>
</dbReference>
<feature type="domain" description="Rhodanese" evidence="1">
    <location>
        <begin position="461"/>
        <end position="539"/>
    </location>
</feature>
<dbReference type="SMART" id="SM00450">
    <property type="entry name" value="RHOD"/>
    <property type="match status" value="3"/>
</dbReference>
<dbReference type="RefSeq" id="WP_010929047.1">
    <property type="nucleotide sequence ID" value="NC_002928.3"/>
</dbReference>
<dbReference type="Pfam" id="PF00581">
    <property type="entry name" value="Rhodanese"/>
    <property type="match status" value="3"/>
</dbReference>
<evidence type="ECO:0000313" key="3">
    <source>
        <dbReference type="Proteomes" id="UP000001421"/>
    </source>
</evidence>
<dbReference type="AlphaFoldDB" id="Q7W589"/>
<dbReference type="InterPro" id="IPR050229">
    <property type="entry name" value="GlpE_sulfurtransferase"/>
</dbReference>